<keyword evidence="3" id="KW-1185">Reference proteome</keyword>
<dbReference type="Proteomes" id="UP001529510">
    <property type="component" value="Unassembled WGS sequence"/>
</dbReference>
<feature type="non-terminal residue" evidence="2">
    <location>
        <position position="61"/>
    </location>
</feature>
<keyword evidence="1" id="KW-1133">Transmembrane helix</keyword>
<evidence type="ECO:0000313" key="3">
    <source>
        <dbReference type="Proteomes" id="UP001529510"/>
    </source>
</evidence>
<organism evidence="2 3">
    <name type="scientific">Cirrhinus mrigala</name>
    <name type="common">Mrigala</name>
    <dbReference type="NCBI Taxonomy" id="683832"/>
    <lineage>
        <taxon>Eukaryota</taxon>
        <taxon>Metazoa</taxon>
        <taxon>Chordata</taxon>
        <taxon>Craniata</taxon>
        <taxon>Vertebrata</taxon>
        <taxon>Euteleostomi</taxon>
        <taxon>Actinopterygii</taxon>
        <taxon>Neopterygii</taxon>
        <taxon>Teleostei</taxon>
        <taxon>Ostariophysi</taxon>
        <taxon>Cypriniformes</taxon>
        <taxon>Cyprinidae</taxon>
        <taxon>Labeoninae</taxon>
        <taxon>Labeonini</taxon>
        <taxon>Cirrhinus</taxon>
    </lineage>
</organism>
<accession>A0ABD0N0V0</accession>
<feature type="non-terminal residue" evidence="2">
    <location>
        <position position="1"/>
    </location>
</feature>
<reference evidence="2 3" key="1">
    <citation type="submission" date="2024-05" db="EMBL/GenBank/DDBJ databases">
        <title>Genome sequencing and assembly of Indian major carp, Cirrhinus mrigala (Hamilton, 1822).</title>
        <authorList>
            <person name="Mohindra V."/>
            <person name="Chowdhury L.M."/>
            <person name="Lal K."/>
            <person name="Jena J.K."/>
        </authorList>
    </citation>
    <scope>NUCLEOTIDE SEQUENCE [LARGE SCALE GENOMIC DNA]</scope>
    <source>
        <strain evidence="2">CM1030</strain>
        <tissue evidence="2">Blood</tissue>
    </source>
</reference>
<keyword evidence="1" id="KW-0472">Membrane</keyword>
<evidence type="ECO:0008006" key="4">
    <source>
        <dbReference type="Google" id="ProtNLM"/>
    </source>
</evidence>
<feature type="transmembrane region" description="Helical" evidence="1">
    <location>
        <begin position="20"/>
        <end position="41"/>
    </location>
</feature>
<comment type="caution">
    <text evidence="2">The sequence shown here is derived from an EMBL/GenBank/DDBJ whole genome shotgun (WGS) entry which is preliminary data.</text>
</comment>
<proteinExistence type="predicted"/>
<gene>
    <name evidence="2" type="ORF">M9458_049643</name>
</gene>
<dbReference type="AlphaFoldDB" id="A0ABD0N0V0"/>
<protein>
    <recommendedName>
        <fullName evidence="4">Fatty acid desaturase</fullName>
    </recommendedName>
</protein>
<keyword evidence="1" id="KW-0812">Transmembrane</keyword>
<sequence>DFRHLRERLEAEGCFKADPLFFLLHLGHILLLEAIALMLVWNFGTGWINTAIVAVLLATAQ</sequence>
<evidence type="ECO:0000313" key="2">
    <source>
        <dbReference type="EMBL" id="KAL0155380.1"/>
    </source>
</evidence>
<dbReference type="EMBL" id="JAMKFB020000025">
    <property type="protein sequence ID" value="KAL0155380.1"/>
    <property type="molecule type" value="Genomic_DNA"/>
</dbReference>
<name>A0ABD0N0V0_CIRMR</name>
<evidence type="ECO:0000256" key="1">
    <source>
        <dbReference type="SAM" id="Phobius"/>
    </source>
</evidence>